<dbReference type="InterPro" id="IPR036390">
    <property type="entry name" value="WH_DNA-bd_sf"/>
</dbReference>
<dbReference type="GO" id="GO:0003700">
    <property type="term" value="F:DNA-binding transcription factor activity"/>
    <property type="evidence" value="ECO:0007669"/>
    <property type="project" value="InterPro"/>
</dbReference>
<sequence length="388" mass="42960">MFERLCRDRGPWLNAPIAFGQRAATICDRHRGLPRGGRHHQGGPAVLRIHFTPRDLARVTVAATPAPLWEVLLSLHMLQHSDGRLVFEDWRRHVRATVAPDQTRLLLELTPPKGYSPDFLTPAEAAPDFETTLEMMLSTPRRQIRDQLALLSRYRPVSPWTRELAKGERTSLHKLGRAVRTYHDAAIAPYWKSIGTHVSADQSHRSEALSRYGVDRLLSTLHPRVQWVAPVLQVLDMHDRDLYLDGRGIQLQPSAFCWQVPTKLRDPELKPILVYPIHHAPGILRQQTADAVPSSDPLGSLLGSTRAAALEAAVAGCTTTELAKHCKISPAAASHQATVLREAGLITTRRAGASVRHEITQLGIWLLSGHGSGQGSSTIRHPQSRATA</sequence>
<evidence type="ECO:0000256" key="1">
    <source>
        <dbReference type="ARBA" id="ARBA00023015"/>
    </source>
</evidence>
<dbReference type="InterPro" id="IPR011991">
    <property type="entry name" value="ArsR-like_HTH"/>
</dbReference>
<dbReference type="PANTHER" id="PTHR43132">
    <property type="entry name" value="ARSENICAL RESISTANCE OPERON REPRESSOR ARSR-RELATED"/>
    <property type="match status" value="1"/>
</dbReference>
<dbReference type="Gene3D" id="1.10.10.10">
    <property type="entry name" value="Winged helix-like DNA-binding domain superfamily/Winged helix DNA-binding domain"/>
    <property type="match status" value="1"/>
</dbReference>
<dbReference type="SUPFAM" id="SSF46785">
    <property type="entry name" value="Winged helix' DNA-binding domain"/>
    <property type="match status" value="1"/>
</dbReference>
<dbReference type="Proteomes" id="UP000295172">
    <property type="component" value="Unassembled WGS sequence"/>
</dbReference>
<evidence type="ECO:0000313" key="5">
    <source>
        <dbReference type="EMBL" id="TDD23173.1"/>
    </source>
</evidence>
<evidence type="ECO:0000256" key="2">
    <source>
        <dbReference type="ARBA" id="ARBA00023125"/>
    </source>
</evidence>
<dbReference type="GO" id="GO:0003677">
    <property type="term" value="F:DNA binding"/>
    <property type="evidence" value="ECO:0007669"/>
    <property type="project" value="UniProtKB-KW"/>
</dbReference>
<accession>A0A4R4WZ48</accession>
<gene>
    <name evidence="5" type="ORF">E1218_18245</name>
</gene>
<dbReference type="EMBL" id="SMKR01000075">
    <property type="protein sequence ID" value="TDD23173.1"/>
    <property type="molecule type" value="Genomic_DNA"/>
</dbReference>
<dbReference type="PANTHER" id="PTHR43132:SF8">
    <property type="entry name" value="HTH-TYPE TRANSCRIPTIONAL REGULATOR KMTR"/>
    <property type="match status" value="1"/>
</dbReference>
<dbReference type="InterPro" id="IPR001845">
    <property type="entry name" value="HTH_ArsR_DNA-bd_dom"/>
</dbReference>
<feature type="domain" description="HTH arsR-type" evidence="4">
    <location>
        <begin position="297"/>
        <end position="368"/>
    </location>
</feature>
<dbReference type="AlphaFoldDB" id="A0A4R4WZ48"/>
<name>A0A4R4WZ48_9ACTN</name>
<evidence type="ECO:0000313" key="6">
    <source>
        <dbReference type="Proteomes" id="UP000295172"/>
    </source>
</evidence>
<reference evidence="5 6" key="1">
    <citation type="submission" date="2019-02" db="EMBL/GenBank/DDBJ databases">
        <title>Draft genome sequences of novel Actinobacteria.</title>
        <authorList>
            <person name="Sahin N."/>
            <person name="Ay H."/>
            <person name="Saygin H."/>
        </authorList>
    </citation>
    <scope>NUCLEOTIDE SEQUENCE [LARGE SCALE GENOMIC DNA]</scope>
    <source>
        <strain evidence="5 6">16K104</strain>
    </source>
</reference>
<dbReference type="InterPro" id="IPR036388">
    <property type="entry name" value="WH-like_DNA-bd_sf"/>
</dbReference>
<dbReference type="InterPro" id="IPR051011">
    <property type="entry name" value="Metal_resp_trans_reg"/>
</dbReference>
<dbReference type="CDD" id="cd00090">
    <property type="entry name" value="HTH_ARSR"/>
    <property type="match status" value="1"/>
</dbReference>
<keyword evidence="6" id="KW-1185">Reference proteome</keyword>
<dbReference type="OrthoDB" id="3808065at2"/>
<keyword evidence="2" id="KW-0238">DNA-binding</keyword>
<protein>
    <submittedName>
        <fullName evidence="5">Transcriptional regulator</fullName>
    </submittedName>
</protein>
<keyword evidence="3" id="KW-0804">Transcription</keyword>
<evidence type="ECO:0000256" key="3">
    <source>
        <dbReference type="ARBA" id="ARBA00023163"/>
    </source>
</evidence>
<dbReference type="SMART" id="SM00418">
    <property type="entry name" value="HTH_ARSR"/>
    <property type="match status" value="1"/>
</dbReference>
<proteinExistence type="predicted"/>
<organism evidence="5 6">
    <name type="scientific">Kribbella turkmenica</name>
    <dbReference type="NCBI Taxonomy" id="2530375"/>
    <lineage>
        <taxon>Bacteria</taxon>
        <taxon>Bacillati</taxon>
        <taxon>Actinomycetota</taxon>
        <taxon>Actinomycetes</taxon>
        <taxon>Propionibacteriales</taxon>
        <taxon>Kribbellaceae</taxon>
        <taxon>Kribbella</taxon>
    </lineage>
</organism>
<evidence type="ECO:0000259" key="4">
    <source>
        <dbReference type="SMART" id="SM00418"/>
    </source>
</evidence>
<keyword evidence="1" id="KW-0805">Transcription regulation</keyword>
<comment type="caution">
    <text evidence="5">The sequence shown here is derived from an EMBL/GenBank/DDBJ whole genome shotgun (WGS) entry which is preliminary data.</text>
</comment>